<name>A0A8D2H497_UROPR</name>
<dbReference type="FunFam" id="3.30.505.10:FF:000029">
    <property type="entry name" value="Suppressor of cytokine signaling 7"/>
    <property type="match status" value="1"/>
</dbReference>
<comment type="subcellular location">
    <subcellularLocation>
        <location evidence="2">Cell membrane</location>
        <topology evidence="2">Peripheral membrane protein</topology>
        <orientation evidence="2">Cytoplasmic side</orientation>
    </subcellularLocation>
    <subcellularLocation>
        <location evidence="3">Cytoplasm</location>
    </subcellularLocation>
    <subcellularLocation>
        <location evidence="1">Nucleus</location>
    </subcellularLocation>
</comment>
<dbReference type="InterPro" id="IPR036860">
    <property type="entry name" value="SH2_dom_sf"/>
</dbReference>
<evidence type="ECO:0000256" key="3">
    <source>
        <dbReference type="ARBA" id="ARBA00004496"/>
    </source>
</evidence>
<evidence type="ECO:0000256" key="13">
    <source>
        <dbReference type="ARBA" id="ARBA00059017"/>
    </source>
</evidence>
<dbReference type="InterPro" id="IPR000980">
    <property type="entry name" value="SH2"/>
</dbReference>
<keyword evidence="21" id="KW-1185">Reference proteome</keyword>
<dbReference type="SMART" id="SM00252">
    <property type="entry name" value="SH2"/>
    <property type="match status" value="1"/>
</dbReference>
<dbReference type="AlphaFoldDB" id="A0A8D2H497"/>
<dbReference type="GeneID" id="113181421"/>
<dbReference type="PANTHER" id="PTHR10155:SF5">
    <property type="entry name" value="SUPPRESSOR OF CYTOKINE SIGNALING 7"/>
    <property type="match status" value="1"/>
</dbReference>
<gene>
    <name evidence="20" type="primary">SOCS7</name>
</gene>
<evidence type="ECO:0000256" key="1">
    <source>
        <dbReference type="ARBA" id="ARBA00004123"/>
    </source>
</evidence>
<feature type="region of interest" description="Disordered" evidence="17">
    <location>
        <begin position="155"/>
        <end position="333"/>
    </location>
</feature>
<dbReference type="Gene3D" id="3.30.505.10">
    <property type="entry name" value="SH2 domain"/>
    <property type="match status" value="1"/>
</dbReference>
<evidence type="ECO:0000256" key="9">
    <source>
        <dbReference type="ARBA" id="ARBA00022786"/>
    </source>
</evidence>
<dbReference type="PROSITE" id="PS50001">
    <property type="entry name" value="SH2"/>
    <property type="match status" value="1"/>
</dbReference>
<dbReference type="CDD" id="cd10388">
    <property type="entry name" value="SH2_SOCS7"/>
    <property type="match status" value="1"/>
</dbReference>
<comment type="pathway">
    <text evidence="4">Protein modification; protein ubiquitination.</text>
</comment>
<dbReference type="SMART" id="SM00253">
    <property type="entry name" value="SOCS"/>
    <property type="match status" value="1"/>
</dbReference>
<evidence type="ECO:0000256" key="4">
    <source>
        <dbReference type="ARBA" id="ARBA00004906"/>
    </source>
</evidence>
<feature type="domain" description="SOCS box" evidence="19">
    <location>
        <begin position="531"/>
        <end position="581"/>
    </location>
</feature>
<accession>A0A8D2H497</accession>
<feature type="compositionally biased region" description="Pro residues" evidence="17">
    <location>
        <begin position="248"/>
        <end position="259"/>
    </location>
</feature>
<dbReference type="InterPro" id="IPR035866">
    <property type="entry name" value="SOCS7_SH2"/>
</dbReference>
<evidence type="ECO:0000259" key="18">
    <source>
        <dbReference type="PROSITE" id="PS50001"/>
    </source>
</evidence>
<comment type="subunit">
    <text evidence="14">Substrate-recognition component of the ECS(SOCS7) complex, composed of SOCS7, CUL5, ELOB, ELOC and RNF7/RBX2. Interacts, via the third proline-rich region, with the second SH3 domain of the adapter protein NCK1. Also interacts with GRB2, INSR, PLCG1, SORBS3/vinexin, and phosphorylated STAT3 and STAT5. Interacts with SEPT6. Interacts with phosphorylated IRS4 and PIK3R1.</text>
</comment>
<evidence type="ECO:0000256" key="14">
    <source>
        <dbReference type="ARBA" id="ARBA00062788"/>
    </source>
</evidence>
<keyword evidence="8" id="KW-0734">Signal transduction inhibitor</keyword>
<dbReference type="InterPro" id="IPR036036">
    <property type="entry name" value="SOCS_box-like_dom_sf"/>
</dbReference>
<evidence type="ECO:0000256" key="12">
    <source>
        <dbReference type="ARBA" id="ARBA00023242"/>
    </source>
</evidence>
<dbReference type="GO" id="GO:0046935">
    <property type="term" value="F:1-phosphatidylinositol-3-kinase regulator activity"/>
    <property type="evidence" value="ECO:0007669"/>
    <property type="project" value="TreeGrafter"/>
</dbReference>
<evidence type="ECO:0000313" key="20">
    <source>
        <dbReference type="Ensembl" id="ENSUPAP00010008371.1"/>
    </source>
</evidence>
<dbReference type="GO" id="GO:0005634">
    <property type="term" value="C:nucleus"/>
    <property type="evidence" value="ECO:0007669"/>
    <property type="project" value="UniProtKB-SubCell"/>
</dbReference>
<dbReference type="UniPathway" id="UPA00143"/>
<feature type="domain" description="SH2" evidence="18">
    <location>
        <begin position="427"/>
        <end position="536"/>
    </location>
</feature>
<evidence type="ECO:0000256" key="11">
    <source>
        <dbReference type="ARBA" id="ARBA00023136"/>
    </source>
</evidence>
<evidence type="ECO:0000256" key="16">
    <source>
        <dbReference type="PROSITE-ProRule" id="PRU00191"/>
    </source>
</evidence>
<keyword evidence="12" id="KW-0539">Nucleus</keyword>
<feature type="region of interest" description="Disordered" evidence="17">
    <location>
        <begin position="28"/>
        <end position="90"/>
    </location>
</feature>
<dbReference type="GO" id="GO:0005886">
    <property type="term" value="C:plasma membrane"/>
    <property type="evidence" value="ECO:0007669"/>
    <property type="project" value="UniProtKB-SubCell"/>
</dbReference>
<reference evidence="20" key="2">
    <citation type="submission" date="2025-09" db="UniProtKB">
        <authorList>
            <consortium name="Ensembl"/>
        </authorList>
    </citation>
    <scope>IDENTIFICATION</scope>
</reference>
<dbReference type="GO" id="GO:0005942">
    <property type="term" value="C:phosphatidylinositol 3-kinase complex"/>
    <property type="evidence" value="ECO:0007669"/>
    <property type="project" value="TreeGrafter"/>
</dbReference>
<dbReference type="Proteomes" id="UP000694417">
    <property type="component" value="Unplaced"/>
</dbReference>
<dbReference type="Pfam" id="PF07525">
    <property type="entry name" value="SOCS_box"/>
    <property type="match status" value="1"/>
</dbReference>
<keyword evidence="9" id="KW-0833">Ubl conjugation pathway</keyword>
<dbReference type="GO" id="GO:0005737">
    <property type="term" value="C:cytoplasm"/>
    <property type="evidence" value="ECO:0007669"/>
    <property type="project" value="UniProtKB-SubCell"/>
</dbReference>
<comment type="function">
    <text evidence="13">Substrate-recognition component of a cullin-5-RING E3 ubiquitin-protein ligase complex (ECS complex, also named CRL5 complex), which mediates the ubiquitination and subsequent proteasomal degradation of target proteins, such as DAB1 and IRS1. Specifically recognizes and binds phosphorylated proteins via its SH2 domain, promoting their ubiquitination. The ECS(SOCS7) complex acts as a key regulator of reelin signaling by mediating ubiquitination and degradation of phosphorylated DAB1 in the cortical plate of the developing cerebral cortex, thereby regulating neuron positioning during cortex development. Functions in insulin signaling and glucose homeostasis through IRS1 ubiquitination and subsequent proteasomal degradation. Also inhibits prolactin, growth hormone and leptin signaling by preventing STAT3 and STAT5 activation, sequestering them in the cytoplasm and reducing their binding to DNA.</text>
</comment>
<evidence type="ECO:0000256" key="6">
    <source>
        <dbReference type="ARBA" id="ARBA00022490"/>
    </source>
</evidence>
<dbReference type="PANTHER" id="PTHR10155">
    <property type="entry name" value="PHOSPHATIDYLINOSITOL 3-KINASE REGULATORY SUBUNIT"/>
    <property type="match status" value="1"/>
</dbReference>
<dbReference type="GeneTree" id="ENSGT00940000156314"/>
<dbReference type="RefSeq" id="XP_026242767.1">
    <property type="nucleotide sequence ID" value="XM_026386982.1"/>
</dbReference>
<dbReference type="Ensembl" id="ENSUPAT00010009586.1">
    <property type="protein sequence ID" value="ENSUPAP00010008371.1"/>
    <property type="gene ID" value="ENSUPAG00010006716.1"/>
</dbReference>
<keyword evidence="5" id="KW-1003">Cell membrane</keyword>
<keyword evidence="6" id="KW-0963">Cytoplasm</keyword>
<dbReference type="PROSITE" id="PS50225">
    <property type="entry name" value="SOCS"/>
    <property type="match status" value="1"/>
</dbReference>
<reference evidence="20" key="1">
    <citation type="submission" date="2025-08" db="UniProtKB">
        <authorList>
            <consortium name="Ensembl"/>
        </authorList>
    </citation>
    <scope>IDENTIFICATION</scope>
</reference>
<evidence type="ECO:0000256" key="15">
    <source>
        <dbReference type="ARBA" id="ARBA00070642"/>
    </source>
</evidence>
<dbReference type="GO" id="GO:0046854">
    <property type="term" value="P:phosphatidylinositol phosphate biosynthetic process"/>
    <property type="evidence" value="ECO:0007669"/>
    <property type="project" value="TreeGrafter"/>
</dbReference>
<keyword evidence="10 16" id="KW-0727">SH2 domain</keyword>
<evidence type="ECO:0000256" key="5">
    <source>
        <dbReference type="ARBA" id="ARBA00022475"/>
    </source>
</evidence>
<organism evidence="20 21">
    <name type="scientific">Urocitellus parryii</name>
    <name type="common">Arctic ground squirrel</name>
    <name type="synonym">Spermophilus parryii</name>
    <dbReference type="NCBI Taxonomy" id="9999"/>
    <lineage>
        <taxon>Eukaryota</taxon>
        <taxon>Metazoa</taxon>
        <taxon>Chordata</taxon>
        <taxon>Craniata</taxon>
        <taxon>Vertebrata</taxon>
        <taxon>Euteleostomi</taxon>
        <taxon>Mammalia</taxon>
        <taxon>Eutheria</taxon>
        <taxon>Euarchontoglires</taxon>
        <taxon>Glires</taxon>
        <taxon>Rodentia</taxon>
        <taxon>Sciuromorpha</taxon>
        <taxon>Sciuridae</taxon>
        <taxon>Xerinae</taxon>
        <taxon>Marmotini</taxon>
        <taxon>Urocitellus</taxon>
    </lineage>
</organism>
<proteinExistence type="predicted"/>
<dbReference type="GO" id="GO:0016567">
    <property type="term" value="P:protein ubiquitination"/>
    <property type="evidence" value="ECO:0007669"/>
    <property type="project" value="UniProtKB-UniPathway"/>
</dbReference>
<dbReference type="Pfam" id="PF00017">
    <property type="entry name" value="SH2"/>
    <property type="match status" value="1"/>
</dbReference>
<feature type="compositionally biased region" description="Pro residues" evidence="17">
    <location>
        <begin position="33"/>
        <end position="51"/>
    </location>
</feature>
<evidence type="ECO:0000256" key="7">
    <source>
        <dbReference type="ARBA" id="ARBA00022604"/>
    </source>
</evidence>
<dbReference type="InterPro" id="IPR037346">
    <property type="entry name" value="SOCS7_SOCS"/>
</dbReference>
<dbReference type="CDD" id="cd03741">
    <property type="entry name" value="SOCS_SOCS7"/>
    <property type="match status" value="1"/>
</dbReference>
<dbReference type="GO" id="GO:0035556">
    <property type="term" value="P:intracellular signal transduction"/>
    <property type="evidence" value="ECO:0007669"/>
    <property type="project" value="InterPro"/>
</dbReference>
<dbReference type="GO" id="GO:0009968">
    <property type="term" value="P:negative regulation of signal transduction"/>
    <property type="evidence" value="ECO:0007669"/>
    <property type="project" value="UniProtKB-KW"/>
</dbReference>
<dbReference type="InterPro" id="IPR001496">
    <property type="entry name" value="SOCS_box"/>
</dbReference>
<keyword evidence="11" id="KW-0472">Membrane</keyword>
<protein>
    <recommendedName>
        <fullName evidence="15">Suppressor of cytokine signaling 7</fullName>
    </recommendedName>
</protein>
<feature type="compositionally biased region" description="Basic residues" evidence="17">
    <location>
        <begin position="269"/>
        <end position="280"/>
    </location>
</feature>
<evidence type="ECO:0000256" key="10">
    <source>
        <dbReference type="ARBA" id="ARBA00022999"/>
    </source>
</evidence>
<evidence type="ECO:0000256" key="8">
    <source>
        <dbReference type="ARBA" id="ARBA00022700"/>
    </source>
</evidence>
<feature type="compositionally biased region" description="Low complexity" evidence="17">
    <location>
        <begin position="238"/>
        <end position="247"/>
    </location>
</feature>
<dbReference type="SUPFAM" id="SSF55550">
    <property type="entry name" value="SH2 domain"/>
    <property type="match status" value="1"/>
</dbReference>
<sequence>MQGAELRDGEAAAAAASYRVLSRLLGYGEAAPEPGPPPPPPGHGPPPPPFLARPGPRGSRPPQLMVFRNVGRPPEEEDAEAASEPGPSELLCPRHRCALDPKALPPGLALERTWGPVAGLEAQLAALGLGQPAGPGVKTVGGGCCPCPCPPQLPPPQPQAPAATSQAGEDPTETSDALLVLEGLESEAESLETNSCSEEELSSPGRGGGGGGRLLLQPSGPELPPVPFPLQDLVPPVRLSRGEQQQQQPPPPLPPPGPLRPLAAPSRKGSFKIRLSRLFRTKSCNGGSSSGDGTGKRPSGELAASAASLTDMGGSAGRELDPGRKPRLTRTQSAFSPVSFSPLFTGETVSLVDVDISQRGLTSPHPPTPPPPPRRSLSLLDAFPRIAPIRAAESLHSQPPQHLQCPLYRPDSSSFAASLRELEKCGWYWGPMNWEDAEMKLKGKPDGSFLVRDSSDPRYILSLSFRSQGITHHTRMEHYRGTFSLWCHPKFEDRCQSVVEFIKRAIMHSKNGKFLYFLRSRVPGLPPTPVQLLYPVSRFSNVKSLQHLCRFRIRQLVRIDHIPDLPLPKPLISYIRKFYYYDPQEEVYLSLKEAQLISKQKQDMEPST</sequence>
<dbReference type="SMART" id="SM00969">
    <property type="entry name" value="SOCS_box"/>
    <property type="match status" value="1"/>
</dbReference>
<keyword evidence="7" id="KW-0341">Growth regulation</keyword>
<dbReference type="SUPFAM" id="SSF158235">
    <property type="entry name" value="SOCS box-like"/>
    <property type="match status" value="1"/>
</dbReference>
<evidence type="ECO:0000256" key="2">
    <source>
        <dbReference type="ARBA" id="ARBA00004413"/>
    </source>
</evidence>
<evidence type="ECO:0000259" key="19">
    <source>
        <dbReference type="PROSITE" id="PS50225"/>
    </source>
</evidence>
<evidence type="ECO:0000313" key="21">
    <source>
        <dbReference type="Proteomes" id="UP000694417"/>
    </source>
</evidence>
<evidence type="ECO:0000256" key="17">
    <source>
        <dbReference type="SAM" id="MobiDB-lite"/>
    </source>
</evidence>